<proteinExistence type="inferred from homology"/>
<comment type="caution">
    <text evidence="7">The sequence shown here is derived from an EMBL/GenBank/DDBJ whole genome shotgun (WGS) entry which is preliminary data.</text>
</comment>
<keyword evidence="3 6" id="KW-0812">Transmembrane</keyword>
<keyword evidence="8" id="KW-1185">Reference proteome</keyword>
<evidence type="ECO:0000256" key="2">
    <source>
        <dbReference type="ARBA" id="ARBA00005335"/>
    </source>
</evidence>
<keyword evidence="5 6" id="KW-0472">Membrane</keyword>
<organism evidence="7 8">
    <name type="scientific">Piromyces finnis</name>
    <dbReference type="NCBI Taxonomy" id="1754191"/>
    <lineage>
        <taxon>Eukaryota</taxon>
        <taxon>Fungi</taxon>
        <taxon>Fungi incertae sedis</taxon>
        <taxon>Chytridiomycota</taxon>
        <taxon>Chytridiomycota incertae sedis</taxon>
        <taxon>Neocallimastigomycetes</taxon>
        <taxon>Neocallimastigales</taxon>
        <taxon>Neocallimastigaceae</taxon>
        <taxon>Piromyces</taxon>
    </lineage>
</organism>
<feature type="transmembrane region" description="Helical" evidence="6">
    <location>
        <begin position="83"/>
        <end position="103"/>
    </location>
</feature>
<dbReference type="InterPro" id="IPR007919">
    <property type="entry name" value="UPF0220"/>
</dbReference>
<feature type="transmembrane region" description="Helical" evidence="6">
    <location>
        <begin position="115"/>
        <end position="134"/>
    </location>
</feature>
<dbReference type="OrthoDB" id="268928at2759"/>
<evidence type="ECO:0000256" key="5">
    <source>
        <dbReference type="ARBA" id="ARBA00023136"/>
    </source>
</evidence>
<feature type="transmembrane region" description="Helical" evidence="6">
    <location>
        <begin position="44"/>
        <end position="63"/>
    </location>
</feature>
<dbReference type="AlphaFoldDB" id="A0A1Y1VEA3"/>
<feature type="transmembrane region" description="Helical" evidence="6">
    <location>
        <begin position="7"/>
        <end position="24"/>
    </location>
</feature>
<name>A0A1Y1VEA3_9FUNG</name>
<evidence type="ECO:0000256" key="4">
    <source>
        <dbReference type="ARBA" id="ARBA00022989"/>
    </source>
</evidence>
<evidence type="ECO:0000256" key="3">
    <source>
        <dbReference type="ARBA" id="ARBA00022692"/>
    </source>
</evidence>
<evidence type="ECO:0000256" key="6">
    <source>
        <dbReference type="SAM" id="Phobius"/>
    </source>
</evidence>
<dbReference type="EMBL" id="MCFH01000013">
    <property type="protein sequence ID" value="ORX53327.1"/>
    <property type="molecule type" value="Genomic_DNA"/>
</dbReference>
<evidence type="ECO:0000313" key="8">
    <source>
        <dbReference type="Proteomes" id="UP000193719"/>
    </source>
</evidence>
<reference evidence="7 8" key="1">
    <citation type="submission" date="2016-08" db="EMBL/GenBank/DDBJ databases">
        <title>Genomes of anaerobic fungi encode conserved fungal cellulosomes for biomass hydrolysis.</title>
        <authorList>
            <consortium name="DOE Joint Genome Institute"/>
            <person name="Haitjema C.H."/>
            <person name="Gilmore S.P."/>
            <person name="Henske J.K."/>
            <person name="Solomon K.V."/>
            <person name="De Groot R."/>
            <person name="Kuo A."/>
            <person name="Mondo S.J."/>
            <person name="Salamov A.A."/>
            <person name="Labutti K."/>
            <person name="Zhao Z."/>
            <person name="Chiniquy J."/>
            <person name="Barry K."/>
            <person name="Brewer H.M."/>
            <person name="Purvine S.O."/>
            <person name="Wright A.T."/>
            <person name="Boxma B."/>
            <person name="Van Alen T."/>
            <person name="Hackstein J.H."/>
            <person name="Baker S.E."/>
            <person name="Grigoriev I.V."/>
            <person name="O'Malley M.A."/>
        </authorList>
    </citation>
    <scope>NUCLEOTIDE SEQUENCE [LARGE SCALE GENOMIC DNA]</scope>
    <source>
        <strain evidence="8">finn</strain>
    </source>
</reference>
<dbReference type="GO" id="GO:0016020">
    <property type="term" value="C:membrane"/>
    <property type="evidence" value="ECO:0007669"/>
    <property type="project" value="UniProtKB-SubCell"/>
</dbReference>
<protein>
    <submittedName>
        <fullName evidence="7">Uncharacterized protein</fullName>
    </submittedName>
</protein>
<sequence length="148" mass="17378">MRKSSTQFWCTITGVLFGLAWWLFIDICIWDKNRNNNKGDMKSIVSFIPGILGTVGFFFVNIIPKNSMNADLFGKELSTFRRFIMLIAFSVTFSSLISSFWIFFAKYSSKNYTLWAGFVLLIQSVLIFFSAYLFRFKRAVDKYPQFYY</sequence>
<comment type="subcellular location">
    <subcellularLocation>
        <location evidence="1">Membrane</location>
        <topology evidence="1">Multi-pass membrane protein</topology>
    </subcellularLocation>
</comment>
<keyword evidence="4 6" id="KW-1133">Transmembrane helix</keyword>
<reference evidence="7 8" key="2">
    <citation type="submission" date="2016-08" db="EMBL/GenBank/DDBJ databases">
        <title>Pervasive Adenine N6-methylation of Active Genes in Fungi.</title>
        <authorList>
            <consortium name="DOE Joint Genome Institute"/>
            <person name="Mondo S.J."/>
            <person name="Dannebaum R.O."/>
            <person name="Kuo R.C."/>
            <person name="Labutti K."/>
            <person name="Haridas S."/>
            <person name="Kuo A."/>
            <person name="Salamov A."/>
            <person name="Ahrendt S.R."/>
            <person name="Lipzen A."/>
            <person name="Sullivan W."/>
            <person name="Andreopoulos W.B."/>
            <person name="Clum A."/>
            <person name="Lindquist E."/>
            <person name="Daum C."/>
            <person name="Ramamoorthy G.K."/>
            <person name="Gryganskyi A."/>
            <person name="Culley D."/>
            <person name="Magnuson J.K."/>
            <person name="James T.Y."/>
            <person name="O'Malley M.A."/>
            <person name="Stajich J.E."/>
            <person name="Spatafora J.W."/>
            <person name="Visel A."/>
            <person name="Grigoriev I.V."/>
        </authorList>
    </citation>
    <scope>NUCLEOTIDE SEQUENCE [LARGE SCALE GENOMIC DNA]</scope>
    <source>
        <strain evidence="8">finn</strain>
    </source>
</reference>
<accession>A0A1Y1VEA3</accession>
<dbReference type="Pfam" id="PF05255">
    <property type="entry name" value="UPF0220"/>
    <property type="match status" value="1"/>
</dbReference>
<dbReference type="Proteomes" id="UP000193719">
    <property type="component" value="Unassembled WGS sequence"/>
</dbReference>
<comment type="similarity">
    <text evidence="2">Belongs to the UPF0220 family.</text>
</comment>
<evidence type="ECO:0000256" key="1">
    <source>
        <dbReference type="ARBA" id="ARBA00004141"/>
    </source>
</evidence>
<gene>
    <name evidence="7" type="ORF">BCR36DRAFT_349148</name>
</gene>
<dbReference type="PANTHER" id="PTHR13180">
    <property type="entry name" value="SMALL MEMBRANE PROTEIN-RELATED"/>
    <property type="match status" value="1"/>
</dbReference>
<evidence type="ECO:0000313" key="7">
    <source>
        <dbReference type="EMBL" id="ORX53327.1"/>
    </source>
</evidence>